<dbReference type="NCBIfam" id="TIGR01243">
    <property type="entry name" value="CDC48"/>
    <property type="match status" value="1"/>
</dbReference>
<evidence type="ECO:0000256" key="1">
    <source>
        <dbReference type="ARBA" id="ARBA00022741"/>
    </source>
</evidence>
<dbReference type="InterPro" id="IPR041569">
    <property type="entry name" value="AAA_lid_3"/>
</dbReference>
<dbReference type="InterPro" id="IPR003960">
    <property type="entry name" value="ATPase_AAA_CS"/>
</dbReference>
<name>A0AAV1D6A2_OLDCO</name>
<evidence type="ECO:0000313" key="8">
    <source>
        <dbReference type="EMBL" id="CAI9102347.1"/>
    </source>
</evidence>
<dbReference type="FunFam" id="3.40.50.300:FF:000012">
    <property type="entry name" value="Transitional endoplasmic reticulum ATPase"/>
    <property type="match status" value="1"/>
</dbReference>
<dbReference type="Pfam" id="PF00004">
    <property type="entry name" value="AAA"/>
    <property type="match status" value="2"/>
</dbReference>
<dbReference type="GO" id="GO:0005634">
    <property type="term" value="C:nucleus"/>
    <property type="evidence" value="ECO:0007669"/>
    <property type="project" value="TreeGrafter"/>
</dbReference>
<dbReference type="InterPro" id="IPR050168">
    <property type="entry name" value="AAA_ATPase_domain"/>
</dbReference>
<dbReference type="CDD" id="cd19519">
    <property type="entry name" value="RecA-like_CDC48_r1-like"/>
    <property type="match status" value="1"/>
</dbReference>
<gene>
    <name evidence="8" type="ORF">OLC1_LOCUS11707</name>
</gene>
<keyword evidence="1" id="KW-0547">Nucleotide-binding</keyword>
<reference evidence="8" key="1">
    <citation type="submission" date="2023-03" db="EMBL/GenBank/DDBJ databases">
        <authorList>
            <person name="Julca I."/>
        </authorList>
    </citation>
    <scope>NUCLEOTIDE SEQUENCE</scope>
</reference>
<evidence type="ECO:0000259" key="7">
    <source>
        <dbReference type="SMART" id="SM01073"/>
    </source>
</evidence>
<dbReference type="GO" id="GO:0005829">
    <property type="term" value="C:cytosol"/>
    <property type="evidence" value="ECO:0007669"/>
    <property type="project" value="TreeGrafter"/>
</dbReference>
<dbReference type="GO" id="GO:0034098">
    <property type="term" value="C:VCP-NPL4-UFD1 AAA ATPase complex"/>
    <property type="evidence" value="ECO:0007669"/>
    <property type="project" value="TreeGrafter"/>
</dbReference>
<keyword evidence="9" id="KW-1185">Reference proteome</keyword>
<accession>A0AAV1D6A2</accession>
<dbReference type="Gene3D" id="3.10.330.10">
    <property type="match status" value="1"/>
</dbReference>
<evidence type="ECO:0000256" key="2">
    <source>
        <dbReference type="ARBA" id="ARBA00022840"/>
    </source>
</evidence>
<dbReference type="GO" id="GO:0030970">
    <property type="term" value="P:retrograde protein transport, ER to cytosol"/>
    <property type="evidence" value="ECO:0007669"/>
    <property type="project" value="TreeGrafter"/>
</dbReference>
<dbReference type="SMART" id="SM00382">
    <property type="entry name" value="AAA"/>
    <property type="match status" value="2"/>
</dbReference>
<dbReference type="Gene3D" id="2.40.40.20">
    <property type="match status" value="1"/>
</dbReference>
<dbReference type="Gene3D" id="3.40.50.300">
    <property type="entry name" value="P-loop containing nucleotide triphosphate hydrolases"/>
    <property type="match status" value="2"/>
</dbReference>
<sequence length="808" mass="89666">MSNHEPSESRGTKRDFSTAILERKKSPNRLVVDEATNDDNSVVSMNPETMEKLNIFRGDTILLKGKKRRDTVAIILADETCDGSKIRMNKVVRSNLRVRLGDVVSVHSCPDVKYGKRIHVLPIDDSIEGITGNLFDAYLKPYFFDSYRPVRKGDLFLVRGGMRSVEFKVVETDPAEYCVVAPDTEIFCEGEPVRREDEESLNDVGYDDIGGVRKQLALIRESVELPLRHPQLFKAIGVKPPKGILLYGPPGTGKTLIARAVANETGAFFFLINGPEIMSKLAGESETNLRKAFEEAEKNAPAIIFIDELDSIAPKREKTNGEVERRIVSQLLTLMDGLKSRAHVIVIGATNRPNSIDPALRRFGRFDREVDIGVPDEVGRLEVLRIHTKNMKIDEGVDLERVSKDTHGYVGADLAALCTEAALQCIREKMDVIDLDDDSIDAEILNSMAVTNDHFQTALSTSNPSALRETVVEVPNVSWEDIGGLESVKRELQETVQYPVEHPEKFEKFGMSPSKGVLFYGPPGCGKTLLAKAIANECQANFISIKGPELLTMWFGESEANVREIFDKARQSAPCVLFFDELDSIATQRGNSVGDAGGAADRVLNQLLTEMDGMNAKKTVFVIGATNRPDIIDPALLRPGRLDQLIYIPLPDEDSRHQIFKACLRKSPVSKDVDLRALAKFTPGFSGADITEICQRACKNAVRENIEKGKEKERKRLENPDAMEVEEEDEVSEIKASHFEESMRFARRSVTDADIQKYQAFAQTLHQSRGFGSEFRFNQTSTADAGTAAADPFAISNAGAEDDEDLYS</sequence>
<dbReference type="GO" id="GO:0005524">
    <property type="term" value="F:ATP binding"/>
    <property type="evidence" value="ECO:0007669"/>
    <property type="project" value="UniProtKB-KW"/>
</dbReference>
<dbReference type="PANTHER" id="PTHR23077:SF171">
    <property type="entry name" value="NUCLEAR VALOSIN-CONTAINING PROTEIN-LIKE"/>
    <property type="match status" value="1"/>
</dbReference>
<dbReference type="InterPro" id="IPR029067">
    <property type="entry name" value="CDC48_domain_2-like_sf"/>
</dbReference>
<dbReference type="InterPro" id="IPR027417">
    <property type="entry name" value="P-loop_NTPase"/>
</dbReference>
<dbReference type="Pfam" id="PF17862">
    <property type="entry name" value="AAA_lid_3"/>
    <property type="match status" value="2"/>
</dbReference>
<feature type="domain" description="CDC48 N-terminal subdomain" evidence="7">
    <location>
        <begin position="29"/>
        <end position="112"/>
    </location>
</feature>
<keyword evidence="2" id="KW-0067">ATP-binding</keyword>
<feature type="compositionally biased region" description="Acidic residues" evidence="4">
    <location>
        <begin position="721"/>
        <end position="731"/>
    </location>
</feature>
<dbReference type="SUPFAM" id="SSF50692">
    <property type="entry name" value="ADC-like"/>
    <property type="match status" value="1"/>
</dbReference>
<dbReference type="InterPro" id="IPR003959">
    <property type="entry name" value="ATPase_AAA_core"/>
</dbReference>
<dbReference type="GO" id="GO:0016887">
    <property type="term" value="F:ATP hydrolysis activity"/>
    <property type="evidence" value="ECO:0007669"/>
    <property type="project" value="InterPro"/>
</dbReference>
<dbReference type="PANTHER" id="PTHR23077">
    <property type="entry name" value="AAA-FAMILY ATPASE"/>
    <property type="match status" value="1"/>
</dbReference>
<dbReference type="InterPro" id="IPR009010">
    <property type="entry name" value="Asp_de-COase-like_dom_sf"/>
</dbReference>
<dbReference type="GO" id="GO:0051228">
    <property type="term" value="P:mitotic spindle disassembly"/>
    <property type="evidence" value="ECO:0007669"/>
    <property type="project" value="TreeGrafter"/>
</dbReference>
<feature type="region of interest" description="Disordered" evidence="4">
    <location>
        <begin position="1"/>
        <end position="22"/>
    </location>
</feature>
<dbReference type="SUPFAM" id="SSF54585">
    <property type="entry name" value="Cdc48 domain 2-like"/>
    <property type="match status" value="1"/>
</dbReference>
<feature type="region of interest" description="Disordered" evidence="4">
    <location>
        <begin position="786"/>
        <end position="808"/>
    </location>
</feature>
<dbReference type="Proteomes" id="UP001161247">
    <property type="component" value="Chromosome 4"/>
</dbReference>
<dbReference type="CDD" id="cd19528">
    <property type="entry name" value="RecA-like_CDC48_r2-like"/>
    <property type="match status" value="1"/>
</dbReference>
<dbReference type="SMART" id="SM01072">
    <property type="entry name" value="CDC48_2"/>
    <property type="match status" value="1"/>
</dbReference>
<dbReference type="InterPro" id="IPR003593">
    <property type="entry name" value="AAA+_ATPase"/>
</dbReference>
<dbReference type="GO" id="GO:0031593">
    <property type="term" value="F:polyubiquitin modification-dependent protein binding"/>
    <property type="evidence" value="ECO:0007669"/>
    <property type="project" value="TreeGrafter"/>
</dbReference>
<dbReference type="FunFam" id="2.40.40.20:FF:000003">
    <property type="entry name" value="Transitional endoplasmic reticulum ATPase"/>
    <property type="match status" value="1"/>
</dbReference>
<dbReference type="EMBL" id="OX459121">
    <property type="protein sequence ID" value="CAI9102347.1"/>
    <property type="molecule type" value="Genomic_DNA"/>
</dbReference>
<proteinExistence type="predicted"/>
<feature type="domain" description="AAA+ ATPase" evidence="5">
    <location>
        <begin position="240"/>
        <end position="376"/>
    </location>
</feature>
<feature type="domain" description="AAA+ ATPase" evidence="5">
    <location>
        <begin position="513"/>
        <end position="652"/>
    </location>
</feature>
<dbReference type="AlphaFoldDB" id="A0AAV1D6A2"/>
<dbReference type="Pfam" id="PF02359">
    <property type="entry name" value="CDC48_N"/>
    <property type="match status" value="1"/>
</dbReference>
<dbReference type="FunFam" id="3.40.50.300:FF:000048">
    <property type="entry name" value="Transitional endoplasmic reticulum ATPase"/>
    <property type="match status" value="1"/>
</dbReference>
<dbReference type="FunFam" id="1.10.8.60:FF:000004">
    <property type="entry name" value="Cell division control 48"/>
    <property type="match status" value="1"/>
</dbReference>
<evidence type="ECO:0000256" key="4">
    <source>
        <dbReference type="SAM" id="MobiDB-lite"/>
    </source>
</evidence>
<dbReference type="InterPro" id="IPR004201">
    <property type="entry name" value="Cdc48_dom2"/>
</dbReference>
<dbReference type="PROSITE" id="PS00674">
    <property type="entry name" value="AAA"/>
    <property type="match status" value="2"/>
</dbReference>
<dbReference type="Gene3D" id="1.10.8.60">
    <property type="match status" value="1"/>
</dbReference>
<keyword evidence="3" id="KW-0131">Cell cycle</keyword>
<protein>
    <submittedName>
        <fullName evidence="8">OLC1v1000603C1</fullName>
    </submittedName>
</protein>
<dbReference type="Pfam" id="PF02933">
    <property type="entry name" value="CDC48_2"/>
    <property type="match status" value="1"/>
</dbReference>
<evidence type="ECO:0000256" key="3">
    <source>
        <dbReference type="ARBA" id="ARBA00023306"/>
    </source>
</evidence>
<dbReference type="Gene3D" id="6.10.20.150">
    <property type="match status" value="1"/>
</dbReference>
<dbReference type="SUPFAM" id="SSF52540">
    <property type="entry name" value="P-loop containing nucleoside triphosphate hydrolases"/>
    <property type="match status" value="2"/>
</dbReference>
<feature type="domain" description="CDC48" evidence="6">
    <location>
        <begin position="129"/>
        <end position="195"/>
    </location>
</feature>
<organism evidence="8 9">
    <name type="scientific">Oldenlandia corymbosa var. corymbosa</name>
    <dbReference type="NCBI Taxonomy" id="529605"/>
    <lineage>
        <taxon>Eukaryota</taxon>
        <taxon>Viridiplantae</taxon>
        <taxon>Streptophyta</taxon>
        <taxon>Embryophyta</taxon>
        <taxon>Tracheophyta</taxon>
        <taxon>Spermatophyta</taxon>
        <taxon>Magnoliopsida</taxon>
        <taxon>eudicotyledons</taxon>
        <taxon>Gunneridae</taxon>
        <taxon>Pentapetalae</taxon>
        <taxon>asterids</taxon>
        <taxon>lamiids</taxon>
        <taxon>Gentianales</taxon>
        <taxon>Rubiaceae</taxon>
        <taxon>Rubioideae</taxon>
        <taxon>Spermacoceae</taxon>
        <taxon>Hedyotis-Oldenlandia complex</taxon>
        <taxon>Oldenlandia</taxon>
    </lineage>
</organism>
<evidence type="ECO:0000259" key="5">
    <source>
        <dbReference type="SMART" id="SM00382"/>
    </source>
</evidence>
<feature type="region of interest" description="Disordered" evidence="4">
    <location>
        <begin position="712"/>
        <end position="734"/>
    </location>
</feature>
<dbReference type="GO" id="GO:0097352">
    <property type="term" value="P:autophagosome maturation"/>
    <property type="evidence" value="ECO:0007669"/>
    <property type="project" value="TreeGrafter"/>
</dbReference>
<evidence type="ECO:0000313" key="9">
    <source>
        <dbReference type="Proteomes" id="UP001161247"/>
    </source>
</evidence>
<dbReference type="InterPro" id="IPR005938">
    <property type="entry name" value="AAA_ATPase_CDC48"/>
</dbReference>
<dbReference type="SMART" id="SM01073">
    <property type="entry name" value="CDC48_N"/>
    <property type="match status" value="1"/>
</dbReference>
<dbReference type="FunFam" id="3.10.330.10:FF:000001">
    <property type="entry name" value="Cell division control 48"/>
    <property type="match status" value="1"/>
</dbReference>
<dbReference type="InterPro" id="IPR003338">
    <property type="entry name" value="CDC4_N-term_subdom"/>
</dbReference>
<evidence type="ECO:0000259" key="6">
    <source>
        <dbReference type="SMART" id="SM01072"/>
    </source>
</evidence>